<keyword evidence="5" id="KW-0804">Transcription</keyword>
<evidence type="ECO:0000313" key="10">
    <source>
        <dbReference type="Proteomes" id="UP000509510"/>
    </source>
</evidence>
<dbReference type="GeneID" id="55995609"/>
<dbReference type="AlphaFoldDB" id="A0A7H8R3R1"/>
<evidence type="ECO:0000256" key="2">
    <source>
        <dbReference type="ARBA" id="ARBA00022723"/>
    </source>
</evidence>
<keyword evidence="4" id="KW-0238">DNA-binding</keyword>
<dbReference type="PANTHER" id="PTHR31001:SF61">
    <property type="entry name" value="ZN(II)2CYS6 TRANSCRIPTION FACTOR (EUROFUNG)"/>
    <property type="match status" value="1"/>
</dbReference>
<dbReference type="InterPro" id="IPR001138">
    <property type="entry name" value="Zn2Cys6_DnaBD"/>
</dbReference>
<keyword evidence="2" id="KW-0479">Metal-binding</keyword>
<gene>
    <name evidence="9" type="ORF">TRUGW13939_08120</name>
</gene>
<dbReference type="Pfam" id="PF00172">
    <property type="entry name" value="Zn_clus"/>
    <property type="match status" value="1"/>
</dbReference>
<feature type="region of interest" description="Disordered" evidence="7">
    <location>
        <begin position="57"/>
        <end position="91"/>
    </location>
</feature>
<keyword evidence="3" id="KW-0805">Transcription regulation</keyword>
<dbReference type="PROSITE" id="PS50048">
    <property type="entry name" value="ZN2_CY6_FUNGAL_2"/>
    <property type="match status" value="1"/>
</dbReference>
<dbReference type="PANTHER" id="PTHR31001">
    <property type="entry name" value="UNCHARACTERIZED TRANSCRIPTIONAL REGULATORY PROTEIN"/>
    <property type="match status" value="1"/>
</dbReference>
<dbReference type="SUPFAM" id="SSF57701">
    <property type="entry name" value="Zn2/Cys6 DNA-binding domain"/>
    <property type="match status" value="1"/>
</dbReference>
<keyword evidence="6" id="KW-0539">Nucleus</keyword>
<dbReference type="SMART" id="SM00066">
    <property type="entry name" value="GAL4"/>
    <property type="match status" value="1"/>
</dbReference>
<keyword evidence="10" id="KW-1185">Reference proteome</keyword>
<dbReference type="PROSITE" id="PS00463">
    <property type="entry name" value="ZN2_CY6_FUNGAL_1"/>
    <property type="match status" value="1"/>
</dbReference>
<dbReference type="GO" id="GO:0005634">
    <property type="term" value="C:nucleus"/>
    <property type="evidence" value="ECO:0007669"/>
    <property type="project" value="UniProtKB-SubCell"/>
</dbReference>
<protein>
    <recommendedName>
        <fullName evidence="8">Zn(2)-C6 fungal-type domain-containing protein</fullName>
    </recommendedName>
</protein>
<evidence type="ECO:0000256" key="6">
    <source>
        <dbReference type="ARBA" id="ARBA00023242"/>
    </source>
</evidence>
<dbReference type="Proteomes" id="UP000509510">
    <property type="component" value="Chromosome IV"/>
</dbReference>
<dbReference type="GO" id="GO:0008270">
    <property type="term" value="F:zinc ion binding"/>
    <property type="evidence" value="ECO:0007669"/>
    <property type="project" value="InterPro"/>
</dbReference>
<dbReference type="InterPro" id="IPR050613">
    <property type="entry name" value="Sec_Metabolite_Reg"/>
</dbReference>
<evidence type="ECO:0000256" key="1">
    <source>
        <dbReference type="ARBA" id="ARBA00004123"/>
    </source>
</evidence>
<evidence type="ECO:0000259" key="8">
    <source>
        <dbReference type="PROSITE" id="PS50048"/>
    </source>
</evidence>
<feature type="compositionally biased region" description="Pro residues" evidence="7">
    <location>
        <begin position="79"/>
        <end position="88"/>
    </location>
</feature>
<dbReference type="GO" id="GO:0000981">
    <property type="term" value="F:DNA-binding transcription factor activity, RNA polymerase II-specific"/>
    <property type="evidence" value="ECO:0007669"/>
    <property type="project" value="InterPro"/>
</dbReference>
<feature type="domain" description="Zn(2)-C6 fungal-type" evidence="8">
    <location>
        <begin position="16"/>
        <end position="48"/>
    </location>
</feature>
<proteinExistence type="predicted"/>
<dbReference type="RefSeq" id="XP_035347149.1">
    <property type="nucleotide sequence ID" value="XM_035491256.1"/>
</dbReference>
<reference evidence="10" key="1">
    <citation type="submission" date="2020-06" db="EMBL/GenBank/DDBJ databases">
        <title>A chromosome-scale genome assembly of Talaromyces rugulosus W13939.</title>
        <authorList>
            <person name="Wang B."/>
            <person name="Guo L."/>
            <person name="Ye K."/>
            <person name="Wang L."/>
        </authorList>
    </citation>
    <scope>NUCLEOTIDE SEQUENCE [LARGE SCALE GENOMIC DNA]</scope>
    <source>
        <strain evidence="10">W13939</strain>
    </source>
</reference>
<sequence>MQQSGPRTRRNGTLQSCEPCRKSKLKCDHATPVCGRCIAKDIAHKCFYHPSPMTRKGQPGSQSFADSQQSTPIHSPTTYPLPPPPPAAPEKTWVPSGYLGASNLFSILQDCGNEIPTAFETHNIAIPRNLQPDPIPTGAELLRILYQFPVCDVLIARYQANVLVFAVPDTLINAIVGSVRHALEHFDEPGLSTQLARFAHMIFQNSSRPMVVNRSMTVEQYCASFTGPNFRWEAIGNYFAVAGMALVGTPENDPVLMAANIHKETLLSLLIEASDICIKFCEHPSSVNELLVFHLNNDSRLKTHRYGDIDYLCWRQMGVLWSTITTAGLHRESGPEDDCPFFLSQWRKLCFVANYSSDKNLATFMGRPPLIPRRYCNVSAPLDISEEVLISGSEAVGQAVSQLDAIGWNQNNIYRVSFLRQRFFIALLREEVLEIVLGCEQGDEMLVDTVEFENKVNHILEKAKASWDSTPSHLRFDHQEGGIAEISSHAWMSRYPLIMPYLEHLYTFFLLRRALVQQTGSGHAELFDTAREVLSTVTHISGNKELIVDRSRHYAWLMLSYGVASASVLALQLLHENQGRIAYVLPGRTELIRKLTVFTSSLSWITRPDHGDYALCIEAEKRLTTVLDEILDPTPRPPAAQQQSDVAGMDSLSSTNFDSLFEGYDFGGMSIPGHGLFAENMPWP</sequence>
<organism evidence="9 10">
    <name type="scientific">Talaromyces rugulosus</name>
    <name type="common">Penicillium rugulosum</name>
    <dbReference type="NCBI Taxonomy" id="121627"/>
    <lineage>
        <taxon>Eukaryota</taxon>
        <taxon>Fungi</taxon>
        <taxon>Dikarya</taxon>
        <taxon>Ascomycota</taxon>
        <taxon>Pezizomycotina</taxon>
        <taxon>Eurotiomycetes</taxon>
        <taxon>Eurotiomycetidae</taxon>
        <taxon>Eurotiales</taxon>
        <taxon>Trichocomaceae</taxon>
        <taxon>Talaromyces</taxon>
        <taxon>Talaromyces sect. Islandici</taxon>
    </lineage>
</organism>
<dbReference type="CDD" id="cd12148">
    <property type="entry name" value="fungal_TF_MHR"/>
    <property type="match status" value="1"/>
</dbReference>
<dbReference type="InterPro" id="IPR007219">
    <property type="entry name" value="XnlR_reg_dom"/>
</dbReference>
<dbReference type="GO" id="GO:0003677">
    <property type="term" value="F:DNA binding"/>
    <property type="evidence" value="ECO:0007669"/>
    <property type="project" value="UniProtKB-KW"/>
</dbReference>
<evidence type="ECO:0000256" key="4">
    <source>
        <dbReference type="ARBA" id="ARBA00023125"/>
    </source>
</evidence>
<dbReference type="OrthoDB" id="4898680at2759"/>
<dbReference type="CDD" id="cd00067">
    <property type="entry name" value="GAL4"/>
    <property type="match status" value="1"/>
</dbReference>
<dbReference type="GO" id="GO:0006351">
    <property type="term" value="P:DNA-templated transcription"/>
    <property type="evidence" value="ECO:0007669"/>
    <property type="project" value="InterPro"/>
</dbReference>
<dbReference type="EMBL" id="CP055901">
    <property type="protein sequence ID" value="QKX60974.1"/>
    <property type="molecule type" value="Genomic_DNA"/>
</dbReference>
<feature type="compositionally biased region" description="Polar residues" evidence="7">
    <location>
        <begin position="59"/>
        <end position="71"/>
    </location>
</feature>
<dbReference type="Pfam" id="PF04082">
    <property type="entry name" value="Fungal_trans"/>
    <property type="match status" value="1"/>
</dbReference>
<dbReference type="InterPro" id="IPR036864">
    <property type="entry name" value="Zn2-C6_fun-type_DNA-bd_sf"/>
</dbReference>
<evidence type="ECO:0000256" key="3">
    <source>
        <dbReference type="ARBA" id="ARBA00023015"/>
    </source>
</evidence>
<name>A0A7H8R3R1_TALRU</name>
<dbReference type="Gene3D" id="4.10.240.10">
    <property type="entry name" value="Zn(2)-C6 fungal-type DNA-binding domain"/>
    <property type="match status" value="1"/>
</dbReference>
<dbReference type="KEGG" id="trg:TRUGW13939_08120"/>
<comment type="subcellular location">
    <subcellularLocation>
        <location evidence="1">Nucleus</location>
    </subcellularLocation>
</comment>
<evidence type="ECO:0000256" key="7">
    <source>
        <dbReference type="SAM" id="MobiDB-lite"/>
    </source>
</evidence>
<evidence type="ECO:0000313" key="9">
    <source>
        <dbReference type="EMBL" id="QKX60974.1"/>
    </source>
</evidence>
<evidence type="ECO:0000256" key="5">
    <source>
        <dbReference type="ARBA" id="ARBA00023163"/>
    </source>
</evidence>
<accession>A0A7H8R3R1</accession>